<evidence type="ECO:0000313" key="3">
    <source>
        <dbReference type="Proteomes" id="UP000075424"/>
    </source>
</evidence>
<proteinExistence type="predicted"/>
<accession>A0A150MA91</accession>
<dbReference type="Proteomes" id="UP000075424">
    <property type="component" value="Unassembled WGS sequence"/>
</dbReference>
<sequence>MDEVSLLSFSGYSRKEPGEEKRKSGRARRACHCRSFSQYNKDDYFGKIQNVRNHQIHIQERGRGE</sequence>
<feature type="region of interest" description="Disordered" evidence="1">
    <location>
        <begin position="1"/>
        <end position="27"/>
    </location>
</feature>
<protein>
    <submittedName>
        <fullName evidence="2">Uncharacterized protein</fullName>
    </submittedName>
</protein>
<gene>
    <name evidence="2" type="ORF">B4109_2410</name>
</gene>
<evidence type="ECO:0000256" key="1">
    <source>
        <dbReference type="SAM" id="MobiDB-lite"/>
    </source>
</evidence>
<organism evidence="2 3">
    <name type="scientific">Geobacillus stearothermophilus</name>
    <name type="common">Bacillus stearothermophilus</name>
    <dbReference type="NCBI Taxonomy" id="1422"/>
    <lineage>
        <taxon>Bacteria</taxon>
        <taxon>Bacillati</taxon>
        <taxon>Bacillota</taxon>
        <taxon>Bacilli</taxon>
        <taxon>Bacillales</taxon>
        <taxon>Anoxybacillaceae</taxon>
        <taxon>Geobacillus</taxon>
    </lineage>
</organism>
<feature type="compositionally biased region" description="Basic and acidic residues" evidence="1">
    <location>
        <begin position="13"/>
        <end position="22"/>
    </location>
</feature>
<comment type="caution">
    <text evidence="2">The sequence shown here is derived from an EMBL/GenBank/DDBJ whole genome shotgun (WGS) entry which is preliminary data.</text>
</comment>
<dbReference type="AlphaFoldDB" id="A0A150MA91"/>
<dbReference type="EMBL" id="LQYV01000133">
    <property type="protein sequence ID" value="KYD21463.1"/>
    <property type="molecule type" value="Genomic_DNA"/>
</dbReference>
<dbReference type="PATRIC" id="fig|1422.18.peg.1582"/>
<reference evidence="2 3" key="1">
    <citation type="submission" date="2016-01" db="EMBL/GenBank/DDBJ databases">
        <title>Draft Genome Sequences of Seven Thermophilic Sporeformers Isolated from Foods.</title>
        <authorList>
            <person name="Berendsen E.M."/>
            <person name="Wells-Bennik M.H."/>
            <person name="Krawcyk A.O."/>
            <person name="De Jong A."/>
            <person name="Holsappel S."/>
            <person name="Eijlander R.T."/>
            <person name="Kuipers O.P."/>
        </authorList>
    </citation>
    <scope>NUCLEOTIDE SEQUENCE [LARGE SCALE GENOMIC DNA]</scope>
    <source>
        <strain evidence="2 3">B4109</strain>
    </source>
</reference>
<evidence type="ECO:0000313" key="2">
    <source>
        <dbReference type="EMBL" id="KYD21463.1"/>
    </source>
</evidence>
<name>A0A150MA91_GEOSE</name>